<sequence>MHHEEENTMEFLSAIKELVPDYAKDIRLNVDGTIARSSLEGNDAVGVALAAAYAAKATKLVRIIRGAGVLSPEETNAVLTASALMGMNNVWYPYLEMADNADLKTQPANLRMNAYASHGGVDKRRFEMYALAASIIGKCHFCVKSHYENLVTEGMSTTQLRDVGRIAAVINAVALTIEAEGK</sequence>
<keyword evidence="3 6" id="KW-0560">Oxidoreductase</keyword>
<dbReference type="Gene3D" id="1.20.1290.10">
    <property type="entry name" value="AhpD-like"/>
    <property type="match status" value="1"/>
</dbReference>
<dbReference type="EC" id="1.11.1.28" evidence="6"/>
<dbReference type="PANTHER" id="PTHR33930:SF7">
    <property type="entry name" value="ALKYL HYDROPEROXIDE REDUCTASE AHPD"/>
    <property type="match status" value="1"/>
</dbReference>
<dbReference type="PANTHER" id="PTHR33930">
    <property type="entry name" value="ALKYL HYDROPEROXIDE REDUCTASE AHPD"/>
    <property type="match status" value="1"/>
</dbReference>
<gene>
    <name evidence="6" type="primary">ahpD</name>
    <name evidence="8" type="ORF">BRPE64_ACDS13460</name>
</gene>
<feature type="disulfide bond" evidence="6">
    <location>
        <begin position="139"/>
        <end position="142"/>
    </location>
</feature>
<evidence type="ECO:0000256" key="4">
    <source>
        <dbReference type="ARBA" id="ARBA00023157"/>
    </source>
</evidence>
<comment type="catalytic activity">
    <reaction evidence="6">
        <text>N(6)-[(R)-dihydrolipoyl]-L-lysyl-[lipoyl-carrier protein] + a hydroperoxide = N(6)-[(R)-lipoyl]-L-lysyl-[lipoyl-carrier protein] + an alcohol + H2O</text>
        <dbReference type="Rhea" id="RHEA:62636"/>
        <dbReference type="Rhea" id="RHEA-COMP:10502"/>
        <dbReference type="Rhea" id="RHEA-COMP:16355"/>
        <dbReference type="ChEBI" id="CHEBI:15377"/>
        <dbReference type="ChEBI" id="CHEBI:30879"/>
        <dbReference type="ChEBI" id="CHEBI:35924"/>
        <dbReference type="ChEBI" id="CHEBI:83099"/>
        <dbReference type="ChEBI" id="CHEBI:83100"/>
        <dbReference type="EC" id="1.11.1.28"/>
    </reaction>
</comment>
<dbReference type="GO" id="GO:0051920">
    <property type="term" value="F:peroxiredoxin activity"/>
    <property type="evidence" value="ECO:0007669"/>
    <property type="project" value="InterPro"/>
</dbReference>
<comment type="similarity">
    <text evidence="6">Belongs to the AhpD family.</text>
</comment>
<dbReference type="SUPFAM" id="SSF69118">
    <property type="entry name" value="AhpD-like"/>
    <property type="match status" value="1"/>
</dbReference>
<evidence type="ECO:0000256" key="3">
    <source>
        <dbReference type="ARBA" id="ARBA00023002"/>
    </source>
</evidence>
<reference evidence="8 9" key="1">
    <citation type="journal article" date="2013" name="Genome Announc.">
        <title>Complete Genome Sequence of Burkholderia sp. Strain RPE64, Bacterial Symbiont of the Bean Bug Riptortus pedestris.</title>
        <authorList>
            <person name="Shibata T.F."/>
            <person name="Maeda T."/>
            <person name="Nikoh N."/>
            <person name="Yamaguchi K."/>
            <person name="Oshima K."/>
            <person name="Hattori M."/>
            <person name="Nishiyama T."/>
            <person name="Hasebe M."/>
            <person name="Fukatsu T."/>
            <person name="Kikuchi Y."/>
            <person name="Shigenobu S."/>
        </authorList>
    </citation>
    <scope>NUCLEOTIDE SEQUENCE [LARGE SCALE GENOMIC DNA]</scope>
</reference>
<comment type="function">
    <text evidence="6">Antioxidant protein with alkyl hydroperoxidase activity. Required for the reduction of the AhpC active site cysteine residues and for the regeneration of the AhpC enzyme activity.</text>
</comment>
<dbReference type="GO" id="GO:0015036">
    <property type="term" value="F:disulfide oxidoreductase activity"/>
    <property type="evidence" value="ECO:0007669"/>
    <property type="project" value="TreeGrafter"/>
</dbReference>
<feature type="active site" description="Cysteine sulfenic acid (-SOH) intermediate" evidence="6">
    <location>
        <position position="142"/>
    </location>
</feature>
<dbReference type="GO" id="GO:0045454">
    <property type="term" value="P:cell redox homeostasis"/>
    <property type="evidence" value="ECO:0007669"/>
    <property type="project" value="TreeGrafter"/>
</dbReference>
<evidence type="ECO:0000259" key="7">
    <source>
        <dbReference type="Pfam" id="PF02627"/>
    </source>
</evidence>
<keyword evidence="1 6" id="KW-0575">Peroxidase</keyword>
<dbReference type="EMBL" id="AP013058">
    <property type="protein sequence ID" value="BAN23100.1"/>
    <property type="molecule type" value="Genomic_DNA"/>
</dbReference>
<evidence type="ECO:0000256" key="1">
    <source>
        <dbReference type="ARBA" id="ARBA00022559"/>
    </source>
</evidence>
<dbReference type="KEGG" id="buo:BRPE64_ACDS13460"/>
<dbReference type="GO" id="GO:0006979">
    <property type="term" value="P:response to oxidative stress"/>
    <property type="evidence" value="ECO:0007669"/>
    <property type="project" value="InterPro"/>
</dbReference>
<dbReference type="InterPro" id="IPR004675">
    <property type="entry name" value="AhpD_core"/>
</dbReference>
<keyword evidence="5 6" id="KW-0676">Redox-active center</keyword>
<dbReference type="Pfam" id="PF02627">
    <property type="entry name" value="CMD"/>
    <property type="match status" value="1"/>
</dbReference>
<dbReference type="STRING" id="758793.BRPE64_ACDS13460"/>
<accession>R4WQB0</accession>
<dbReference type="AlphaFoldDB" id="R4WQB0"/>
<evidence type="ECO:0000256" key="5">
    <source>
        <dbReference type="ARBA" id="ARBA00023284"/>
    </source>
</evidence>
<evidence type="ECO:0000256" key="2">
    <source>
        <dbReference type="ARBA" id="ARBA00022862"/>
    </source>
</evidence>
<feature type="active site" description="Proton donor" evidence="6">
    <location>
        <position position="139"/>
    </location>
</feature>
<reference evidence="8 9" key="2">
    <citation type="journal article" date="2018" name="Int. J. Syst. Evol. Microbiol.">
        <title>Burkholderia insecticola sp. nov., a gut symbiotic bacterium of the bean bug Riptortus pedestris.</title>
        <authorList>
            <person name="Takeshita K."/>
            <person name="Tamaki H."/>
            <person name="Ohbayashi T."/>
            <person name="Meng X.-Y."/>
            <person name="Sone T."/>
            <person name="Mitani Y."/>
            <person name="Peeters C."/>
            <person name="Kikuchi Y."/>
            <person name="Vandamme P."/>
        </authorList>
    </citation>
    <scope>NUCLEOTIDE SEQUENCE [LARGE SCALE GENOMIC DNA]</scope>
    <source>
        <strain evidence="8">RPE64</strain>
    </source>
</reference>
<dbReference type="InterPro" id="IPR004674">
    <property type="entry name" value="AhpD"/>
</dbReference>
<keyword evidence="4 6" id="KW-1015">Disulfide bond</keyword>
<dbReference type="PATRIC" id="fig|758793.3.peg.1348"/>
<name>R4WQB0_9BURK</name>
<dbReference type="Proteomes" id="UP000013966">
    <property type="component" value="Chromosome 1"/>
</dbReference>
<dbReference type="InterPro" id="IPR029032">
    <property type="entry name" value="AhpD-like"/>
</dbReference>
<evidence type="ECO:0000313" key="9">
    <source>
        <dbReference type="Proteomes" id="UP000013966"/>
    </source>
</evidence>
<protein>
    <recommendedName>
        <fullName evidence="6">Alkyl hydroperoxide reductase AhpD</fullName>
        <ecNumber evidence="6">1.11.1.28</ecNumber>
    </recommendedName>
    <alternativeName>
        <fullName evidence="6">Alkylhydroperoxidase AhpD</fullName>
    </alternativeName>
</protein>
<dbReference type="InterPro" id="IPR003779">
    <property type="entry name" value="CMD-like"/>
</dbReference>
<dbReference type="HOGENOM" id="CLU_105328_0_0_4"/>
<proteinExistence type="inferred from homology"/>
<dbReference type="NCBIfam" id="TIGR00778">
    <property type="entry name" value="ahpD_dom"/>
    <property type="match status" value="1"/>
</dbReference>
<keyword evidence="2 6" id="KW-0049">Antioxidant</keyword>
<dbReference type="HAMAP" id="MF_01676">
    <property type="entry name" value="AhpD"/>
    <property type="match status" value="1"/>
</dbReference>
<organism evidence="8 9">
    <name type="scientific">Caballeronia insecticola</name>
    <dbReference type="NCBI Taxonomy" id="758793"/>
    <lineage>
        <taxon>Bacteria</taxon>
        <taxon>Pseudomonadati</taxon>
        <taxon>Pseudomonadota</taxon>
        <taxon>Betaproteobacteria</taxon>
        <taxon>Burkholderiales</taxon>
        <taxon>Burkholderiaceae</taxon>
        <taxon>Caballeronia</taxon>
    </lineage>
</organism>
<dbReference type="GO" id="GO:0032843">
    <property type="term" value="F:hydroperoxide reductase activity"/>
    <property type="evidence" value="ECO:0007669"/>
    <property type="project" value="InterPro"/>
</dbReference>
<keyword evidence="9" id="KW-1185">Reference proteome</keyword>
<evidence type="ECO:0000313" key="8">
    <source>
        <dbReference type="EMBL" id="BAN23100.1"/>
    </source>
</evidence>
<evidence type="ECO:0000256" key="6">
    <source>
        <dbReference type="HAMAP-Rule" id="MF_01676"/>
    </source>
</evidence>
<feature type="domain" description="Carboxymuconolactone decarboxylase-like" evidence="7">
    <location>
        <begin position="103"/>
        <end position="175"/>
    </location>
</feature>
<feature type="disulfide bond" description="Interchain (with AhpC); in linked form" evidence="6">
    <location>
        <position position="142"/>
    </location>
</feature>